<dbReference type="InterPro" id="IPR036412">
    <property type="entry name" value="HAD-like_sf"/>
</dbReference>
<dbReference type="PANTHER" id="PTHR43481:SF4">
    <property type="entry name" value="GLYCEROL-1-PHOSPHATE PHOSPHOHYDROLASE 1-RELATED"/>
    <property type="match status" value="1"/>
</dbReference>
<sequence length="127" mass="14464">MHKSGVQMRTILWDMDGTIADTEELHFLAWQEIMGEIGVAYPYPAFLSDFGKNNREILRRELGEETPIERIIAISRSKERVFREMIRKHGVKLMPGVAHWLEELQRAGVRQVVSSSGAMANIAELVA</sequence>
<dbReference type="Gene3D" id="3.40.50.1000">
    <property type="entry name" value="HAD superfamily/HAD-like"/>
    <property type="match status" value="1"/>
</dbReference>
<name>A0A060BW09_9NOST</name>
<dbReference type="CDD" id="cd07505">
    <property type="entry name" value="HAD_BPGM-like"/>
    <property type="match status" value="1"/>
</dbReference>
<dbReference type="Gene3D" id="1.10.150.240">
    <property type="entry name" value="Putative phosphatase, domain 2"/>
    <property type="match status" value="1"/>
</dbReference>
<dbReference type="AlphaFoldDB" id="A0A060BW09"/>
<dbReference type="PANTHER" id="PTHR43481">
    <property type="entry name" value="FRUCTOSE-1-PHOSPHATE PHOSPHATASE"/>
    <property type="match status" value="1"/>
</dbReference>
<feature type="non-terminal residue" evidence="1">
    <location>
        <position position="127"/>
    </location>
</feature>
<reference evidence="1" key="1">
    <citation type="journal article" date="2013" name="Environ. Microbiol.">
        <title>Seasonally variable intestinal metagenomes of the red palm weevil (Rhynchophorus ferrugineus).</title>
        <authorList>
            <person name="Jia S."/>
            <person name="Zhang X."/>
            <person name="Zhang G."/>
            <person name="Yin A."/>
            <person name="Zhang S."/>
            <person name="Li F."/>
            <person name="Wang L."/>
            <person name="Zhao D."/>
            <person name="Yun Q."/>
            <person name="Tala"/>
            <person name="Wang J."/>
            <person name="Sun G."/>
            <person name="Baabdullah M."/>
            <person name="Yu X."/>
            <person name="Hu S."/>
            <person name="Al-Mssallem I.S."/>
            <person name="Yu J."/>
        </authorList>
    </citation>
    <scope>NUCLEOTIDE SEQUENCE</scope>
</reference>
<dbReference type="InterPro" id="IPR023214">
    <property type="entry name" value="HAD_sf"/>
</dbReference>
<dbReference type="SUPFAM" id="SSF56784">
    <property type="entry name" value="HAD-like"/>
    <property type="match status" value="1"/>
</dbReference>
<evidence type="ECO:0000313" key="1">
    <source>
        <dbReference type="EMBL" id="AIA86852.1"/>
    </source>
</evidence>
<protein>
    <submittedName>
        <fullName evidence="1">CAZy families GH65 protein</fullName>
    </submittedName>
</protein>
<accession>A0A060BW09</accession>
<organism evidence="1">
    <name type="scientific">uncultured Anabaena sp</name>
    <dbReference type="NCBI Taxonomy" id="332970"/>
    <lineage>
        <taxon>Bacteria</taxon>
        <taxon>Bacillati</taxon>
        <taxon>Cyanobacteriota</taxon>
        <taxon>Cyanophyceae</taxon>
        <taxon>Nostocales</taxon>
        <taxon>Nostocaceae</taxon>
        <taxon>Anabaena</taxon>
        <taxon>environmental samples</taxon>
    </lineage>
</organism>
<dbReference type="GO" id="GO:0050308">
    <property type="term" value="F:sugar-phosphatase activity"/>
    <property type="evidence" value="ECO:0007669"/>
    <property type="project" value="TreeGrafter"/>
</dbReference>
<dbReference type="Pfam" id="PF00702">
    <property type="entry name" value="Hydrolase"/>
    <property type="match status" value="1"/>
</dbReference>
<dbReference type="InterPro" id="IPR023198">
    <property type="entry name" value="PGP-like_dom2"/>
</dbReference>
<dbReference type="InterPro" id="IPR051806">
    <property type="entry name" value="HAD-like_SPP"/>
</dbReference>
<dbReference type="EMBL" id="KF119584">
    <property type="protein sequence ID" value="AIA86852.1"/>
    <property type="molecule type" value="Genomic_DNA"/>
</dbReference>
<proteinExistence type="predicted"/>